<evidence type="ECO:0000313" key="21">
    <source>
        <dbReference type="Proteomes" id="UP001292094"/>
    </source>
</evidence>
<dbReference type="InterPro" id="IPR036322">
    <property type="entry name" value="WD40_repeat_dom_sf"/>
</dbReference>
<accession>A0AAE1P3F5</accession>
<keyword evidence="7" id="KW-0853">WD repeat</keyword>
<name>A0AAE1P3F5_9EUCA</name>
<dbReference type="GO" id="GO:0008270">
    <property type="term" value="F:zinc ion binding"/>
    <property type="evidence" value="ECO:0007669"/>
    <property type="project" value="UniProtKB-KW"/>
</dbReference>
<sequence length="767" mass="84413">MAASSPAIRNENLSDTDEMDEDDEYDSDATIMSAEDVIFANEGESSENIVEESDDQEADPDYNTEDYQSPVLERRVHNSQEAQEQIASSDVIVRGRRRLLEDPHSGEFSSEELHQYIPRHNVNSRRARILDTTTDSEESQASMMSLEHQNPDMSPEPTGEPPPPRPESHDISQHSVSSFSSPQPQSAAQLPPPHVAAFVELESSISQQPQSMTHEAPHSIHQPSTSSGTREITVTSREGGVSRDSILSATVEPLDTIPKKCIPSTSTIPSTPESEDEGQTCTICFEPWGNSGSHRLASLKCGHLFGRGCIEKWLKGPKGKCPQCNAKARKKDVRVLFAKSLKVLDTSERDRVLQELEKEREAKRRLEVEHAQTKLKYELKAQLVVKLQEELKMMRSATGAGNTRLHGQGSSSSSGSGSGNNRNFKLVMHSVVDIMKDGGCRVMAYNEWLNMLVVSMPSQVAMFPGFGVKKLNVLDMKPDRYVPLHQKQIRDMAFNPVKNDLLLSVAMDKVAKITNICSNAPVASYQTDAPLWSCCWNTEEANQFFVGTAGGSVIQYDTRNASNPIRTIKVAGSGPVVSLCYMPFSNNANFCSGGLLVARLQSCSFVEVKEERVQDHALPLEGPFTCLSVEASTRHILVSCRPSQKFPHARHLVCELQSVNISPDPAIINSVVTANTVHTFQGGTTQKVLSRSCATVNPSLAGSMLACASNESTQSTCVWDVATTSCLQQLRCPETVIDIIPVMSNQNSYLALLTDKSVKFYKWLNIL</sequence>
<keyword evidence="21" id="KW-1185">Reference proteome</keyword>
<feature type="region of interest" description="Disordered" evidence="18">
    <location>
        <begin position="206"/>
        <end position="247"/>
    </location>
</feature>
<dbReference type="Pfam" id="PF23419">
    <property type="entry name" value="WD40_RFWD3"/>
    <property type="match status" value="1"/>
</dbReference>
<keyword evidence="12" id="KW-0833">Ubl conjugation pathway</keyword>
<evidence type="ECO:0000256" key="17">
    <source>
        <dbReference type="SAM" id="Coils"/>
    </source>
</evidence>
<dbReference type="InterPro" id="IPR001680">
    <property type="entry name" value="WD40_rpt"/>
</dbReference>
<evidence type="ECO:0000256" key="1">
    <source>
        <dbReference type="ARBA" id="ARBA00000900"/>
    </source>
</evidence>
<feature type="compositionally biased region" description="Acidic residues" evidence="18">
    <location>
        <begin position="49"/>
        <end position="64"/>
    </location>
</feature>
<keyword evidence="9" id="KW-0677">Repeat</keyword>
<dbReference type="InterPro" id="IPR001841">
    <property type="entry name" value="Znf_RING"/>
</dbReference>
<proteinExistence type="predicted"/>
<feature type="region of interest" description="Disordered" evidence="18">
    <location>
        <begin position="1"/>
        <end position="190"/>
    </location>
</feature>
<dbReference type="Gene3D" id="3.30.40.10">
    <property type="entry name" value="Zinc/RING finger domain, C3HC4 (zinc finger)"/>
    <property type="match status" value="1"/>
</dbReference>
<evidence type="ECO:0000256" key="6">
    <source>
        <dbReference type="ARBA" id="ARBA00022490"/>
    </source>
</evidence>
<feature type="region of interest" description="Disordered" evidence="18">
    <location>
        <begin position="258"/>
        <end position="277"/>
    </location>
</feature>
<dbReference type="PROSITE" id="PS50089">
    <property type="entry name" value="ZF_RING_2"/>
    <property type="match status" value="1"/>
</dbReference>
<evidence type="ECO:0000256" key="13">
    <source>
        <dbReference type="ARBA" id="ARBA00022833"/>
    </source>
</evidence>
<dbReference type="SMART" id="SM00184">
    <property type="entry name" value="RING"/>
    <property type="match status" value="1"/>
</dbReference>
<dbReference type="GO" id="GO:0016567">
    <property type="term" value="P:protein ubiquitination"/>
    <property type="evidence" value="ECO:0007669"/>
    <property type="project" value="InterPro"/>
</dbReference>
<evidence type="ECO:0000256" key="9">
    <source>
        <dbReference type="ARBA" id="ARBA00022737"/>
    </source>
</evidence>
<evidence type="ECO:0000256" key="18">
    <source>
        <dbReference type="SAM" id="MobiDB-lite"/>
    </source>
</evidence>
<evidence type="ECO:0000256" key="7">
    <source>
        <dbReference type="ARBA" id="ARBA00022574"/>
    </source>
</evidence>
<evidence type="ECO:0000313" key="20">
    <source>
        <dbReference type="EMBL" id="KAK4300011.1"/>
    </source>
</evidence>
<evidence type="ECO:0000259" key="19">
    <source>
        <dbReference type="PROSITE" id="PS50089"/>
    </source>
</evidence>
<dbReference type="Proteomes" id="UP001292094">
    <property type="component" value="Unassembled WGS sequence"/>
</dbReference>
<dbReference type="EC" id="2.3.2.27" evidence="5"/>
<evidence type="ECO:0000256" key="14">
    <source>
        <dbReference type="ARBA" id="ARBA00023204"/>
    </source>
</evidence>
<dbReference type="GO" id="GO:0016605">
    <property type="term" value="C:PML body"/>
    <property type="evidence" value="ECO:0007669"/>
    <property type="project" value="UniProtKB-SubCell"/>
</dbReference>
<dbReference type="AlphaFoldDB" id="A0AAE1P3F5"/>
<dbReference type="GO" id="GO:0005737">
    <property type="term" value="C:cytoplasm"/>
    <property type="evidence" value="ECO:0007669"/>
    <property type="project" value="UniProtKB-SubCell"/>
</dbReference>
<dbReference type="InterPro" id="IPR015943">
    <property type="entry name" value="WD40/YVTN_repeat-like_dom_sf"/>
</dbReference>
<comment type="pathway">
    <text evidence="4">Protein modification; protein ubiquitination.</text>
</comment>
<dbReference type="PANTHER" id="PTHR16047:SF7">
    <property type="entry name" value="E3 UBIQUITIN-PROTEIN LIGASE RFWD3"/>
    <property type="match status" value="1"/>
</dbReference>
<keyword evidence="6" id="KW-0963">Cytoplasm</keyword>
<keyword evidence="8" id="KW-0808">Transferase</keyword>
<evidence type="ECO:0000256" key="16">
    <source>
        <dbReference type="PROSITE-ProRule" id="PRU00175"/>
    </source>
</evidence>
<feature type="compositionally biased region" description="Polar residues" evidence="18">
    <location>
        <begin position="139"/>
        <end position="152"/>
    </location>
</feature>
<keyword evidence="11 16" id="KW-0479">Metal-binding</keyword>
<keyword evidence="13" id="KW-0862">Zinc</keyword>
<dbReference type="PANTHER" id="PTHR16047">
    <property type="entry name" value="RFWD3 PROTEIN"/>
    <property type="match status" value="1"/>
</dbReference>
<dbReference type="InterPro" id="IPR037381">
    <property type="entry name" value="RFWD3"/>
</dbReference>
<evidence type="ECO:0000256" key="4">
    <source>
        <dbReference type="ARBA" id="ARBA00004906"/>
    </source>
</evidence>
<evidence type="ECO:0000256" key="2">
    <source>
        <dbReference type="ARBA" id="ARBA00004322"/>
    </source>
</evidence>
<feature type="compositionally biased region" description="Polar residues" evidence="18">
    <location>
        <begin position="79"/>
        <end position="88"/>
    </location>
</feature>
<feature type="domain" description="RING-type" evidence="19">
    <location>
        <begin position="281"/>
        <end position="325"/>
    </location>
</feature>
<evidence type="ECO:0000256" key="12">
    <source>
        <dbReference type="ARBA" id="ARBA00022786"/>
    </source>
</evidence>
<keyword evidence="10" id="KW-0227">DNA damage</keyword>
<feature type="compositionally biased region" description="Polar residues" evidence="18">
    <location>
        <begin position="221"/>
        <end position="236"/>
    </location>
</feature>
<keyword evidence="11 16" id="KW-0863">Zinc-finger</keyword>
<comment type="catalytic activity">
    <reaction evidence="1">
        <text>S-ubiquitinyl-[E2 ubiquitin-conjugating enzyme]-L-cysteine + [acceptor protein]-L-lysine = [E2 ubiquitin-conjugating enzyme]-L-cysteine + N(6)-ubiquitinyl-[acceptor protein]-L-lysine.</text>
        <dbReference type="EC" id="2.3.2.27"/>
    </reaction>
</comment>
<feature type="compositionally biased region" description="Low complexity" evidence="18">
    <location>
        <begin position="173"/>
        <end position="189"/>
    </location>
</feature>
<dbReference type="GO" id="GO:0061630">
    <property type="term" value="F:ubiquitin protein ligase activity"/>
    <property type="evidence" value="ECO:0007669"/>
    <property type="project" value="UniProtKB-EC"/>
</dbReference>
<evidence type="ECO:0000256" key="5">
    <source>
        <dbReference type="ARBA" id="ARBA00012483"/>
    </source>
</evidence>
<dbReference type="SMART" id="SM00320">
    <property type="entry name" value="WD40"/>
    <property type="match status" value="3"/>
</dbReference>
<dbReference type="InterPro" id="IPR013083">
    <property type="entry name" value="Znf_RING/FYVE/PHD"/>
</dbReference>
<keyword evidence="17" id="KW-0175">Coiled coil</keyword>
<feature type="compositionally biased region" description="Acidic residues" evidence="18">
    <location>
        <begin position="14"/>
        <end position="27"/>
    </location>
</feature>
<dbReference type="SUPFAM" id="SSF57850">
    <property type="entry name" value="RING/U-box"/>
    <property type="match status" value="1"/>
</dbReference>
<keyword evidence="14" id="KW-0234">DNA repair</keyword>
<organism evidence="20 21">
    <name type="scientific">Petrolisthes manimaculis</name>
    <dbReference type="NCBI Taxonomy" id="1843537"/>
    <lineage>
        <taxon>Eukaryota</taxon>
        <taxon>Metazoa</taxon>
        <taxon>Ecdysozoa</taxon>
        <taxon>Arthropoda</taxon>
        <taxon>Crustacea</taxon>
        <taxon>Multicrustacea</taxon>
        <taxon>Malacostraca</taxon>
        <taxon>Eumalacostraca</taxon>
        <taxon>Eucarida</taxon>
        <taxon>Decapoda</taxon>
        <taxon>Pleocyemata</taxon>
        <taxon>Anomura</taxon>
        <taxon>Galatheoidea</taxon>
        <taxon>Porcellanidae</taxon>
        <taxon>Petrolisthes</taxon>
    </lineage>
</organism>
<gene>
    <name evidence="20" type="ORF">Pmani_027753</name>
</gene>
<feature type="compositionally biased region" description="Low complexity" evidence="18">
    <location>
        <begin position="262"/>
        <end position="272"/>
    </location>
</feature>
<dbReference type="Gene3D" id="2.130.10.10">
    <property type="entry name" value="YVTN repeat-like/Quinoprotein amine dehydrogenase"/>
    <property type="match status" value="1"/>
</dbReference>
<dbReference type="GO" id="GO:0036297">
    <property type="term" value="P:interstrand cross-link repair"/>
    <property type="evidence" value="ECO:0007669"/>
    <property type="project" value="InterPro"/>
</dbReference>
<evidence type="ECO:0000256" key="3">
    <source>
        <dbReference type="ARBA" id="ARBA00004496"/>
    </source>
</evidence>
<evidence type="ECO:0000256" key="10">
    <source>
        <dbReference type="ARBA" id="ARBA00022763"/>
    </source>
</evidence>
<dbReference type="Pfam" id="PF13639">
    <property type="entry name" value="zf-RING_2"/>
    <property type="match status" value="1"/>
</dbReference>
<feature type="region of interest" description="Disordered" evidence="18">
    <location>
        <begin position="397"/>
        <end position="421"/>
    </location>
</feature>
<comment type="caution">
    <text evidence="20">The sequence shown here is derived from an EMBL/GenBank/DDBJ whole genome shotgun (WGS) entry which is preliminary data.</text>
</comment>
<evidence type="ECO:0000256" key="11">
    <source>
        <dbReference type="ARBA" id="ARBA00022771"/>
    </source>
</evidence>
<dbReference type="InterPro" id="IPR056527">
    <property type="entry name" value="WD40_RFWD3"/>
</dbReference>
<dbReference type="SUPFAM" id="SSF50978">
    <property type="entry name" value="WD40 repeat-like"/>
    <property type="match status" value="1"/>
</dbReference>
<comment type="subcellular location">
    <subcellularLocation>
        <location evidence="3">Cytoplasm</location>
    </subcellularLocation>
    <subcellularLocation>
        <location evidence="2">Nucleus</location>
        <location evidence="2">PML body</location>
    </subcellularLocation>
</comment>
<evidence type="ECO:0000256" key="8">
    <source>
        <dbReference type="ARBA" id="ARBA00022679"/>
    </source>
</evidence>
<protein>
    <recommendedName>
        <fullName evidence="5">RING-type E3 ubiquitin transferase</fullName>
        <ecNumber evidence="5">2.3.2.27</ecNumber>
    </recommendedName>
</protein>
<dbReference type="EMBL" id="JAWZYT010003134">
    <property type="protein sequence ID" value="KAK4300011.1"/>
    <property type="molecule type" value="Genomic_DNA"/>
</dbReference>
<reference evidence="20" key="1">
    <citation type="submission" date="2023-11" db="EMBL/GenBank/DDBJ databases">
        <title>Genome assemblies of two species of porcelain crab, Petrolisthes cinctipes and Petrolisthes manimaculis (Anomura: Porcellanidae).</title>
        <authorList>
            <person name="Angst P."/>
        </authorList>
    </citation>
    <scope>NUCLEOTIDE SEQUENCE</scope>
    <source>
        <strain evidence="20">PB745_02</strain>
        <tissue evidence="20">Gill</tissue>
    </source>
</reference>
<dbReference type="CDD" id="cd16450">
    <property type="entry name" value="mRING-C3HGC3_RFWD3"/>
    <property type="match status" value="1"/>
</dbReference>
<evidence type="ECO:0000256" key="15">
    <source>
        <dbReference type="ARBA" id="ARBA00023242"/>
    </source>
</evidence>
<feature type="coiled-coil region" evidence="17">
    <location>
        <begin position="349"/>
        <end position="376"/>
    </location>
</feature>
<keyword evidence="15" id="KW-0539">Nucleus</keyword>